<dbReference type="GO" id="GO:0097629">
    <property type="term" value="C:extrinsic component of omegasome membrane"/>
    <property type="evidence" value="ECO:0007669"/>
    <property type="project" value="TreeGrafter"/>
</dbReference>
<dbReference type="PANTHER" id="PTHR13664:SF0">
    <property type="entry name" value="BECLIN 1-ASSOCIATED AUTOPHAGY-RELATED KEY REGULATOR"/>
    <property type="match status" value="1"/>
</dbReference>
<dbReference type="GO" id="GO:0035014">
    <property type="term" value="F:phosphatidylinositol 3-kinase regulator activity"/>
    <property type="evidence" value="ECO:0007669"/>
    <property type="project" value="TreeGrafter"/>
</dbReference>
<dbReference type="GO" id="GO:0009267">
    <property type="term" value="P:cellular response to starvation"/>
    <property type="evidence" value="ECO:0007669"/>
    <property type="project" value="TreeGrafter"/>
</dbReference>
<feature type="region of interest" description="Disordered" evidence="3">
    <location>
        <begin position="427"/>
        <end position="454"/>
    </location>
</feature>
<dbReference type="Proteomes" id="UP001333110">
    <property type="component" value="Unassembled WGS sequence"/>
</dbReference>
<accession>A0AAN7NUH2</accession>
<evidence type="ECO:0000256" key="2">
    <source>
        <dbReference type="SAM" id="Coils"/>
    </source>
</evidence>
<dbReference type="GO" id="GO:0043495">
    <property type="term" value="F:protein-membrane adaptor activity"/>
    <property type="evidence" value="ECO:0007669"/>
    <property type="project" value="TreeGrafter"/>
</dbReference>
<comment type="caution">
    <text evidence="4">The sequence shown here is derived from an EMBL/GenBank/DDBJ whole genome shotgun (WGS) entry which is preliminary data.</text>
</comment>
<organism evidence="4 5">
    <name type="scientific">Mycteria americana</name>
    <name type="common">Wood stork</name>
    <dbReference type="NCBI Taxonomy" id="33587"/>
    <lineage>
        <taxon>Eukaryota</taxon>
        <taxon>Metazoa</taxon>
        <taxon>Chordata</taxon>
        <taxon>Craniata</taxon>
        <taxon>Vertebrata</taxon>
        <taxon>Euteleostomi</taxon>
        <taxon>Archelosauria</taxon>
        <taxon>Archosauria</taxon>
        <taxon>Dinosauria</taxon>
        <taxon>Saurischia</taxon>
        <taxon>Theropoda</taxon>
        <taxon>Coelurosauria</taxon>
        <taxon>Aves</taxon>
        <taxon>Neognathae</taxon>
        <taxon>Neoaves</taxon>
        <taxon>Aequornithes</taxon>
        <taxon>Ciconiiformes</taxon>
        <taxon>Ciconiidae</taxon>
        <taxon>Mycteria</taxon>
    </lineage>
</organism>
<protein>
    <recommendedName>
        <fullName evidence="6">Autophagy related 14</fullName>
    </recommendedName>
</protein>
<feature type="compositionally biased region" description="Acidic residues" evidence="3">
    <location>
        <begin position="433"/>
        <end position="451"/>
    </location>
</feature>
<dbReference type="GO" id="GO:0000423">
    <property type="term" value="P:mitophagy"/>
    <property type="evidence" value="ECO:0007669"/>
    <property type="project" value="TreeGrafter"/>
</dbReference>
<dbReference type="AlphaFoldDB" id="A0AAN7NUH2"/>
<name>A0AAN7NUH2_MYCAM</name>
<proteinExistence type="predicted"/>
<reference evidence="4 5" key="1">
    <citation type="journal article" date="2023" name="J. Hered.">
        <title>Chromosome-level genome of the wood stork (Mycteria americana) provides insight into avian chromosome evolution.</title>
        <authorList>
            <person name="Flamio R. Jr."/>
            <person name="Ramstad K.M."/>
        </authorList>
    </citation>
    <scope>NUCLEOTIDE SEQUENCE [LARGE SCALE GENOMIC DNA]</scope>
    <source>
        <strain evidence="4">JAX WOST 10</strain>
    </source>
</reference>
<evidence type="ECO:0008006" key="6">
    <source>
        <dbReference type="Google" id="ProtNLM"/>
    </source>
</evidence>
<dbReference type="GO" id="GO:0097632">
    <property type="term" value="C:extrinsic component of phagophore assembly site membrane"/>
    <property type="evidence" value="ECO:0007669"/>
    <property type="project" value="TreeGrafter"/>
</dbReference>
<feature type="coiled-coil region" evidence="2">
    <location>
        <begin position="159"/>
        <end position="196"/>
    </location>
</feature>
<feature type="region of interest" description="Disordered" evidence="3">
    <location>
        <begin position="1"/>
        <end position="45"/>
    </location>
</feature>
<gene>
    <name evidence="4" type="ORF">QYF61_010723</name>
</gene>
<sequence length="559" mass="63607">MPLPENKVPRDRRRGEPIMASPSGSRPQPGGQGGGGGGAGPAALRGAEEDAEGLYVAVERCPLCNTTRRRLTCAKCVQSGDFVFFDGRDSERFSDKKERLMHLKTKQREFQKHVLKAMEGKEITDQLRWKIMSCKMRIEQLKQTICKENDEMTRHAEGLLRIKEENQKHYRRAQRHQEKKEKIQRHNRKLGDLVEKKTYDLKTQYEHLANLRRTHILELTSVIFPIEEVKTSMRDPADVSSESDNAMTSSTVSKLAEARRTTYLSGRWVCDDHNGDTSISITGPWITLPNNGDYSAYYNWVEEKKTTQGPDMEHNNPAYTISAALCYATQLVNTLSLILDVNLPKKLCNRQFCGENLSRHRFTRAVKKLNANILHLCFSQHVNLDLLHPLHTLRNLMYLVSPDTENLGRSGPFEISADLEDSMEFVDPSATGETDESGDEHVSDEETDLGTDWENLPSPKFCDIPSQQVEMLQSQSTQMTVMVPFCKLASYVLLTDSVTALCVLVLSALLSIEEKGPGSLKLHFLKKKRILEYLDRDEYREKAAQYAVWTVVQMQFTFS</sequence>
<evidence type="ECO:0000313" key="5">
    <source>
        <dbReference type="Proteomes" id="UP001333110"/>
    </source>
</evidence>
<evidence type="ECO:0000256" key="3">
    <source>
        <dbReference type="SAM" id="MobiDB-lite"/>
    </source>
</evidence>
<feature type="compositionally biased region" description="Basic and acidic residues" evidence="3">
    <location>
        <begin position="7"/>
        <end position="16"/>
    </location>
</feature>
<dbReference type="InterPro" id="IPR018791">
    <property type="entry name" value="UV_resistance/autophagy_Atg14"/>
</dbReference>
<dbReference type="GO" id="GO:0005776">
    <property type="term" value="C:autophagosome"/>
    <property type="evidence" value="ECO:0007669"/>
    <property type="project" value="TreeGrafter"/>
</dbReference>
<keyword evidence="1 2" id="KW-0175">Coiled coil</keyword>
<dbReference type="GO" id="GO:0000045">
    <property type="term" value="P:autophagosome assembly"/>
    <property type="evidence" value="ECO:0007669"/>
    <property type="project" value="TreeGrafter"/>
</dbReference>
<dbReference type="PANTHER" id="PTHR13664">
    <property type="entry name" value="BECLIN 1-ASSOCIATED AUTOPHAGY-RELATED KEY REGULATOR"/>
    <property type="match status" value="1"/>
</dbReference>
<dbReference type="GO" id="GO:0035032">
    <property type="term" value="C:phosphatidylinositol 3-kinase complex, class III"/>
    <property type="evidence" value="ECO:0007669"/>
    <property type="project" value="TreeGrafter"/>
</dbReference>
<feature type="compositionally biased region" description="Low complexity" evidence="3">
    <location>
        <begin position="20"/>
        <end position="29"/>
    </location>
</feature>
<evidence type="ECO:0000256" key="1">
    <source>
        <dbReference type="ARBA" id="ARBA00023054"/>
    </source>
</evidence>
<evidence type="ECO:0000313" key="4">
    <source>
        <dbReference type="EMBL" id="KAK4822175.1"/>
    </source>
</evidence>
<keyword evidence="5" id="KW-1185">Reference proteome</keyword>
<feature type="compositionally biased region" description="Gly residues" evidence="3">
    <location>
        <begin position="30"/>
        <end position="40"/>
    </location>
</feature>
<dbReference type="GO" id="GO:0016240">
    <property type="term" value="P:autophagosome membrane docking"/>
    <property type="evidence" value="ECO:0007669"/>
    <property type="project" value="TreeGrafter"/>
</dbReference>
<dbReference type="Pfam" id="PF10186">
    <property type="entry name" value="ATG14"/>
    <property type="match status" value="1"/>
</dbReference>
<dbReference type="EMBL" id="JAUNZN010000004">
    <property type="protein sequence ID" value="KAK4822175.1"/>
    <property type="molecule type" value="Genomic_DNA"/>
</dbReference>